<evidence type="ECO:0000313" key="2">
    <source>
        <dbReference type="Proteomes" id="UP000002008"/>
    </source>
</evidence>
<accession>A9WEZ7</accession>
<reference evidence="2" key="1">
    <citation type="journal article" date="2011" name="BMC Genomics">
        <title>Complete genome sequence of the filamentous anoxygenic phototrophic bacterium Chloroflexus aurantiacus.</title>
        <authorList>
            <person name="Tang K.H."/>
            <person name="Barry K."/>
            <person name="Chertkov O."/>
            <person name="Dalin E."/>
            <person name="Han C.S."/>
            <person name="Hauser L.J."/>
            <person name="Honchak B.M."/>
            <person name="Karbach L.E."/>
            <person name="Land M.L."/>
            <person name="Lapidus A."/>
            <person name="Larimer F.W."/>
            <person name="Mikhailova N."/>
            <person name="Pitluck S."/>
            <person name="Pierson B.K."/>
            <person name="Blankenship R.E."/>
        </authorList>
    </citation>
    <scope>NUCLEOTIDE SEQUENCE [LARGE SCALE GENOMIC DNA]</scope>
    <source>
        <strain evidence="2">ATCC 29366 / DSM 635 / J-10-fl</strain>
    </source>
</reference>
<organism evidence="1 2">
    <name type="scientific">Chloroflexus aurantiacus (strain ATCC 29366 / DSM 635 / J-10-fl)</name>
    <dbReference type="NCBI Taxonomy" id="324602"/>
    <lineage>
        <taxon>Bacteria</taxon>
        <taxon>Bacillati</taxon>
        <taxon>Chloroflexota</taxon>
        <taxon>Chloroflexia</taxon>
        <taxon>Chloroflexales</taxon>
        <taxon>Chloroflexineae</taxon>
        <taxon>Chloroflexaceae</taxon>
        <taxon>Chloroflexus</taxon>
    </lineage>
</organism>
<keyword evidence="2" id="KW-1185">Reference proteome</keyword>
<name>A9WEZ7_CHLAA</name>
<dbReference type="RefSeq" id="WP_012257966.1">
    <property type="nucleotide sequence ID" value="NC_010175.1"/>
</dbReference>
<dbReference type="STRING" id="324602.Caur_2100"/>
<dbReference type="AlphaFoldDB" id="A9WEZ7"/>
<dbReference type="Proteomes" id="UP000002008">
    <property type="component" value="Chromosome"/>
</dbReference>
<protein>
    <submittedName>
        <fullName evidence="1">Uncharacterized protein</fullName>
    </submittedName>
</protein>
<proteinExistence type="predicted"/>
<dbReference type="HOGENOM" id="CLU_2732665_0_0_0"/>
<dbReference type="InParanoid" id="A9WEZ7"/>
<dbReference type="KEGG" id="cau:Caur_2100"/>
<evidence type="ECO:0000313" key="1">
    <source>
        <dbReference type="EMBL" id="ABY35312.1"/>
    </source>
</evidence>
<gene>
    <name evidence="1" type="ordered locus">Caur_2100</name>
</gene>
<sequence length="71" mass="8097">MWRDEAYLLDMLIAARKTCQFVAGLSWEEFQRSSLHQHVVARVLEHSNSDSVIRGAQSLDVFSRRGCSAVM</sequence>
<dbReference type="PATRIC" id="fig|324602.8.peg.2381"/>
<dbReference type="EnsemblBacteria" id="ABY35312">
    <property type="protein sequence ID" value="ABY35312"/>
    <property type="gene ID" value="Caur_2100"/>
</dbReference>
<dbReference type="EMBL" id="CP000909">
    <property type="protein sequence ID" value="ABY35312.1"/>
    <property type="molecule type" value="Genomic_DNA"/>
</dbReference>